<dbReference type="PANTHER" id="PTHR31672:SF13">
    <property type="entry name" value="F-BOX PROTEIN CPR30-LIKE"/>
    <property type="match status" value="1"/>
</dbReference>
<dbReference type="Pfam" id="PF07734">
    <property type="entry name" value="FBA_1"/>
    <property type="match status" value="1"/>
</dbReference>
<dbReference type="PANTHER" id="PTHR31672">
    <property type="entry name" value="BNACNNG10540D PROTEIN"/>
    <property type="match status" value="1"/>
</dbReference>
<dbReference type="InterPro" id="IPR017451">
    <property type="entry name" value="F-box-assoc_interact_dom"/>
</dbReference>
<accession>A0AAV1CR31</accession>
<evidence type="ECO:0000259" key="1">
    <source>
        <dbReference type="SMART" id="SM00256"/>
    </source>
</evidence>
<organism evidence="2 3">
    <name type="scientific">Oldenlandia corymbosa var. corymbosa</name>
    <dbReference type="NCBI Taxonomy" id="529605"/>
    <lineage>
        <taxon>Eukaryota</taxon>
        <taxon>Viridiplantae</taxon>
        <taxon>Streptophyta</taxon>
        <taxon>Embryophyta</taxon>
        <taxon>Tracheophyta</taxon>
        <taxon>Spermatophyta</taxon>
        <taxon>Magnoliopsida</taxon>
        <taxon>eudicotyledons</taxon>
        <taxon>Gunneridae</taxon>
        <taxon>Pentapetalae</taxon>
        <taxon>asterids</taxon>
        <taxon>lamiids</taxon>
        <taxon>Gentianales</taxon>
        <taxon>Rubiaceae</taxon>
        <taxon>Rubioideae</taxon>
        <taxon>Spermacoceae</taxon>
        <taxon>Hedyotis-Oldenlandia complex</taxon>
        <taxon>Oldenlandia</taxon>
    </lineage>
</organism>
<dbReference type="NCBIfam" id="TIGR01640">
    <property type="entry name" value="F_box_assoc_1"/>
    <property type="match status" value="1"/>
</dbReference>
<proteinExistence type="predicted"/>
<dbReference type="CDD" id="cd22157">
    <property type="entry name" value="F-box_AtFBW1-like"/>
    <property type="match status" value="1"/>
</dbReference>
<dbReference type="EMBL" id="OX459119">
    <property type="protein sequence ID" value="CAI9097052.1"/>
    <property type="molecule type" value="Genomic_DNA"/>
</dbReference>
<dbReference type="InterPro" id="IPR006527">
    <property type="entry name" value="F-box-assoc_dom_typ1"/>
</dbReference>
<reference evidence="2" key="1">
    <citation type="submission" date="2023-03" db="EMBL/GenBank/DDBJ databases">
        <authorList>
            <person name="Julca I."/>
        </authorList>
    </citation>
    <scope>NUCLEOTIDE SEQUENCE</scope>
</reference>
<evidence type="ECO:0000313" key="2">
    <source>
        <dbReference type="EMBL" id="CAI9097052.1"/>
    </source>
</evidence>
<dbReference type="AlphaFoldDB" id="A0AAV1CR31"/>
<dbReference type="Gene3D" id="1.20.1280.50">
    <property type="match status" value="1"/>
</dbReference>
<feature type="domain" description="F-box" evidence="1">
    <location>
        <begin position="16"/>
        <end position="55"/>
    </location>
</feature>
<protein>
    <submittedName>
        <fullName evidence="2">OLC1v1033348C1</fullName>
    </submittedName>
</protein>
<dbReference type="Pfam" id="PF00646">
    <property type="entry name" value="F-box"/>
    <property type="match status" value="1"/>
</dbReference>
<dbReference type="SUPFAM" id="SSF81383">
    <property type="entry name" value="F-box domain"/>
    <property type="match status" value="1"/>
</dbReference>
<name>A0AAV1CR31_OLDCO</name>
<dbReference type="InterPro" id="IPR036047">
    <property type="entry name" value="F-box-like_dom_sf"/>
</dbReference>
<sequence>MASLHNLDGETENQDLFEELLIEIFQRLPVKTLLRLQCVCKSWLNTIQSPEFARSQLEYSSKFKPSKEKIMLQSNPGGSSSGTSQFYALESRFPDVHVDGKDIIRTLKFPSIISSENRGSSGGNFQMVGSCHGLLLLVDNLEPQTMLLWNPTTQKSRIIDPPLPISDSSSSSSSSSCINATNNAVINGFGYDPCSRDYRVVRIIPNADFSHHEILVFALKTMSWRRIVGTHGFPKSYRLVTEQTPGSIDGAIFFLAAPTHHNQNGHGSAEYVVLRFCLDSERFMGEILGAPVFDPSLYPREIQSAVFSDWGGGVPCLHWNWVCYKRKGYNYNHPSTFEVWLLEEFGRRHSNTISSSSWTRIFEQMSSLRIPRYMANRQFLFLIKGETLYFRDLSERPRYMETEVNQADPDKHCCVLSSYVESLVDV</sequence>
<dbReference type="SMART" id="SM00256">
    <property type="entry name" value="FBOX"/>
    <property type="match status" value="1"/>
</dbReference>
<dbReference type="InterPro" id="IPR050796">
    <property type="entry name" value="SCF_F-box_component"/>
</dbReference>
<keyword evidence="3" id="KW-1185">Reference proteome</keyword>
<dbReference type="Proteomes" id="UP001161247">
    <property type="component" value="Chromosome 2"/>
</dbReference>
<gene>
    <name evidence="2" type="ORF">OLC1_LOCUS7647</name>
</gene>
<evidence type="ECO:0000313" key="3">
    <source>
        <dbReference type="Proteomes" id="UP001161247"/>
    </source>
</evidence>
<dbReference type="InterPro" id="IPR001810">
    <property type="entry name" value="F-box_dom"/>
</dbReference>